<gene>
    <name evidence="14" type="ORF">RDB_LOCUS137877</name>
</gene>
<dbReference type="GO" id="GO:0005829">
    <property type="term" value="C:cytosol"/>
    <property type="evidence" value="ECO:0007669"/>
    <property type="project" value="TreeGrafter"/>
</dbReference>
<dbReference type="InterPro" id="IPR033656">
    <property type="entry name" value="HisRS_anticodon"/>
</dbReference>
<evidence type="ECO:0000256" key="2">
    <source>
        <dbReference type="ARBA" id="ARBA00008226"/>
    </source>
</evidence>
<dbReference type="EC" id="6.1.1.21" evidence="3"/>
<dbReference type="InterPro" id="IPR041715">
    <property type="entry name" value="HisRS-like_core"/>
</dbReference>
<evidence type="ECO:0000313" key="15">
    <source>
        <dbReference type="Proteomes" id="UP000663846"/>
    </source>
</evidence>
<proteinExistence type="inferred from homology"/>
<dbReference type="GO" id="GO:0032543">
    <property type="term" value="P:mitochondrial translation"/>
    <property type="evidence" value="ECO:0007669"/>
    <property type="project" value="TreeGrafter"/>
</dbReference>
<evidence type="ECO:0000256" key="6">
    <source>
        <dbReference type="ARBA" id="ARBA00022741"/>
    </source>
</evidence>
<dbReference type="InterPro" id="IPR036621">
    <property type="entry name" value="Anticodon-bd_dom_sf"/>
</dbReference>
<dbReference type="CDD" id="cd00859">
    <property type="entry name" value="HisRS_anticodon"/>
    <property type="match status" value="1"/>
</dbReference>
<dbReference type="InterPro" id="IPR004154">
    <property type="entry name" value="Anticodon-bd"/>
</dbReference>
<comment type="caution">
    <text evidence="14">The sequence shown here is derived from an EMBL/GenBank/DDBJ whole genome shotgun (WGS) entry which is preliminary data.</text>
</comment>
<dbReference type="GO" id="GO:0005524">
    <property type="term" value="F:ATP binding"/>
    <property type="evidence" value="ECO:0007669"/>
    <property type="project" value="UniProtKB-KW"/>
</dbReference>
<evidence type="ECO:0000256" key="3">
    <source>
        <dbReference type="ARBA" id="ARBA00012815"/>
    </source>
</evidence>
<comment type="subcellular location">
    <subcellularLocation>
        <location evidence="1">Cytoplasm</location>
    </subcellularLocation>
</comment>
<feature type="region of interest" description="Disordered" evidence="12">
    <location>
        <begin position="384"/>
        <end position="423"/>
    </location>
</feature>
<keyword evidence="6" id="KW-0547">Nucleotide-binding</keyword>
<evidence type="ECO:0000313" key="14">
    <source>
        <dbReference type="EMBL" id="CAE6445748.1"/>
    </source>
</evidence>
<dbReference type="Proteomes" id="UP000663846">
    <property type="component" value="Unassembled WGS sequence"/>
</dbReference>
<dbReference type="FunFam" id="3.40.50.800:FF:000015">
    <property type="entry name" value="Histidyl-tRNA synthetase, mitochondrial"/>
    <property type="match status" value="1"/>
</dbReference>
<keyword evidence="5" id="KW-0436">Ligase</keyword>
<accession>A0A8H3B1N3</accession>
<evidence type="ECO:0000256" key="12">
    <source>
        <dbReference type="SAM" id="MobiDB-lite"/>
    </source>
</evidence>
<dbReference type="Pfam" id="PF03129">
    <property type="entry name" value="HGTP_anticodon"/>
    <property type="match status" value="1"/>
</dbReference>
<organism evidence="14 15">
    <name type="scientific">Rhizoctonia solani</name>
    <dbReference type="NCBI Taxonomy" id="456999"/>
    <lineage>
        <taxon>Eukaryota</taxon>
        <taxon>Fungi</taxon>
        <taxon>Dikarya</taxon>
        <taxon>Basidiomycota</taxon>
        <taxon>Agaricomycotina</taxon>
        <taxon>Agaricomycetes</taxon>
        <taxon>Cantharellales</taxon>
        <taxon>Ceratobasidiaceae</taxon>
        <taxon>Rhizoctonia</taxon>
    </lineage>
</organism>
<evidence type="ECO:0000259" key="13">
    <source>
        <dbReference type="PROSITE" id="PS50862"/>
    </source>
</evidence>
<protein>
    <recommendedName>
        <fullName evidence="3">histidine--tRNA ligase</fullName>
        <ecNumber evidence="3">6.1.1.21</ecNumber>
    </recommendedName>
    <alternativeName>
        <fullName evidence="10">Histidyl-tRNA synthetase</fullName>
    </alternativeName>
</protein>
<dbReference type="GO" id="GO:0003723">
    <property type="term" value="F:RNA binding"/>
    <property type="evidence" value="ECO:0007669"/>
    <property type="project" value="TreeGrafter"/>
</dbReference>
<keyword evidence="4" id="KW-0963">Cytoplasm</keyword>
<dbReference type="GO" id="GO:0006427">
    <property type="term" value="P:histidyl-tRNA aminoacylation"/>
    <property type="evidence" value="ECO:0007669"/>
    <property type="project" value="TreeGrafter"/>
</dbReference>
<dbReference type="InterPro" id="IPR045864">
    <property type="entry name" value="aa-tRNA-synth_II/BPL/LPL"/>
</dbReference>
<keyword evidence="8" id="KW-0648">Protein biosynthesis</keyword>
<evidence type="ECO:0000256" key="11">
    <source>
        <dbReference type="ARBA" id="ARBA00047639"/>
    </source>
</evidence>
<dbReference type="PROSITE" id="PS50862">
    <property type="entry name" value="AA_TRNA_LIGASE_II"/>
    <property type="match status" value="1"/>
</dbReference>
<name>A0A8H3B1N3_9AGAM</name>
<dbReference type="GO" id="GO:0005739">
    <property type="term" value="C:mitochondrion"/>
    <property type="evidence" value="ECO:0007669"/>
    <property type="project" value="TreeGrafter"/>
</dbReference>
<evidence type="ECO:0000256" key="10">
    <source>
        <dbReference type="ARBA" id="ARBA00030619"/>
    </source>
</evidence>
<dbReference type="Gene3D" id="3.30.930.10">
    <property type="entry name" value="Bira Bifunctional Protein, Domain 2"/>
    <property type="match status" value="1"/>
</dbReference>
<evidence type="ECO:0000256" key="9">
    <source>
        <dbReference type="ARBA" id="ARBA00023146"/>
    </source>
</evidence>
<dbReference type="AlphaFoldDB" id="A0A8H3B1N3"/>
<dbReference type="PANTHER" id="PTHR11476">
    <property type="entry name" value="HISTIDYL-TRNA SYNTHETASE"/>
    <property type="match status" value="1"/>
</dbReference>
<evidence type="ECO:0000256" key="7">
    <source>
        <dbReference type="ARBA" id="ARBA00022840"/>
    </source>
</evidence>
<keyword evidence="7" id="KW-0067">ATP-binding</keyword>
<comment type="catalytic activity">
    <reaction evidence="11">
        <text>tRNA(His) + L-histidine + ATP = L-histidyl-tRNA(His) + AMP + diphosphate + H(+)</text>
        <dbReference type="Rhea" id="RHEA:17313"/>
        <dbReference type="Rhea" id="RHEA-COMP:9665"/>
        <dbReference type="Rhea" id="RHEA-COMP:9689"/>
        <dbReference type="ChEBI" id="CHEBI:15378"/>
        <dbReference type="ChEBI" id="CHEBI:30616"/>
        <dbReference type="ChEBI" id="CHEBI:33019"/>
        <dbReference type="ChEBI" id="CHEBI:57595"/>
        <dbReference type="ChEBI" id="CHEBI:78442"/>
        <dbReference type="ChEBI" id="CHEBI:78527"/>
        <dbReference type="ChEBI" id="CHEBI:456215"/>
        <dbReference type="EC" id="6.1.1.21"/>
    </reaction>
</comment>
<feature type="domain" description="Aminoacyl-transfer RNA synthetases class-II family profile" evidence="13">
    <location>
        <begin position="93"/>
        <end position="474"/>
    </location>
</feature>
<evidence type="ECO:0000256" key="4">
    <source>
        <dbReference type="ARBA" id="ARBA00022490"/>
    </source>
</evidence>
<dbReference type="SUPFAM" id="SSF52954">
    <property type="entry name" value="Class II aaRS ABD-related"/>
    <property type="match status" value="1"/>
</dbReference>
<comment type="similarity">
    <text evidence="2">Belongs to the class-II aminoacyl-tRNA synthetase family.</text>
</comment>
<reference evidence="14" key="1">
    <citation type="submission" date="2021-01" db="EMBL/GenBank/DDBJ databases">
        <authorList>
            <person name="Kaushik A."/>
        </authorList>
    </citation>
    <scope>NUCLEOTIDE SEQUENCE</scope>
    <source>
        <strain evidence="14">AG1-1C</strain>
    </source>
</reference>
<dbReference type="SUPFAM" id="SSF55681">
    <property type="entry name" value="Class II aaRS and biotin synthetases"/>
    <property type="match status" value="1"/>
</dbReference>
<dbReference type="Gene3D" id="3.40.50.800">
    <property type="entry name" value="Anticodon-binding domain"/>
    <property type="match status" value="1"/>
</dbReference>
<dbReference type="Pfam" id="PF13393">
    <property type="entry name" value="tRNA-synt_His"/>
    <property type="match status" value="1"/>
</dbReference>
<evidence type="ECO:0000256" key="8">
    <source>
        <dbReference type="ARBA" id="ARBA00022917"/>
    </source>
</evidence>
<dbReference type="GO" id="GO:0004821">
    <property type="term" value="F:histidine-tRNA ligase activity"/>
    <property type="evidence" value="ECO:0007669"/>
    <property type="project" value="UniProtKB-EC"/>
</dbReference>
<keyword evidence="9" id="KW-0030">Aminoacyl-tRNA synthetase</keyword>
<evidence type="ECO:0000256" key="5">
    <source>
        <dbReference type="ARBA" id="ARBA00022598"/>
    </source>
</evidence>
<dbReference type="EMBL" id="CAJMWS010000462">
    <property type="protein sequence ID" value="CAE6445748.1"/>
    <property type="molecule type" value="Genomic_DNA"/>
</dbReference>
<sequence>MLRLGSGLTRSALVALGARRSIMATTPDLAALRANITALNEHIHTLKSQSADPGMIAAENKKLGELKKQLGQLGGVAKADSKKDRLALKTPKGTRDWSPLEMSIREHIFSTLQRVFKAHGGVTIDTPVFELRDILTGKYGEDSKLIYDLQDQGGELCSLRYDLTVPFARFLAMNGTTYPTIKRYHIAKVYRRDAPAMTKGRMREFYQCDFDIAGLYDPMIPDAEILCILSEALTALEIKDFTIKINHRKILDGIFGFTIGLASNPYRIQKQTRSISSAVDKLDKLPWADVKKEMVEEKGLAEEVADKIGEYVKLKGGPELLAQLRESPLASNESAKAGMDDMDLLFKYLNVFGISHQTSFDLSLARGLDYYTGLIYEAVAEGSAPPAASNTSALPSTKSPPKPKKSKPKAENNDEDEEIDESQVGVGSIAAGGRYDDLVGMFASAAAGKSSGGGKIPSVGVSVGVERVFSILMQREKERGRSKATEVFVVSVGEGLIEERMRLAKELWDVGIKAEYMYKITPRLDAQFKVMDKELIPYSVILGPDEIKEGMVKVKIQYSAGGDGAGSQVMIPREALIPWLKQRLGN</sequence>
<dbReference type="CDD" id="cd00773">
    <property type="entry name" value="HisRS-like_core"/>
    <property type="match status" value="1"/>
</dbReference>
<evidence type="ECO:0000256" key="1">
    <source>
        <dbReference type="ARBA" id="ARBA00004496"/>
    </source>
</evidence>
<dbReference type="PANTHER" id="PTHR11476:SF7">
    <property type="entry name" value="HISTIDINE--TRNA LIGASE"/>
    <property type="match status" value="1"/>
</dbReference>
<dbReference type="InterPro" id="IPR006195">
    <property type="entry name" value="aa-tRNA-synth_II"/>
</dbReference>